<feature type="compositionally biased region" description="Polar residues" evidence="3">
    <location>
        <begin position="610"/>
        <end position="626"/>
    </location>
</feature>
<protein>
    <submittedName>
        <fullName evidence="4">Uncharacterized protein</fullName>
    </submittedName>
</protein>
<proteinExistence type="inferred from homology"/>
<sequence length="668" mass="75776">MEKVNIKFIIEGSSIKIQNKLSIPSSSLHFFFQIPFLSFCGPNPRPGYGPTVVNHGPAKQPRTAHLVTPRLPSPSSPSRRFPFLPLFPFQISLYPLLSINPSTRGAPRAPSPKSDPSREIAPRPSPSIMATAPPRVSCGSLLQELQVLWGQIGQNEAERDRMILQLEEDCLNVYRKKVEQTRKQKEDLIEELSFGELDIEKILYALGERESFSRVEKLGGTLLEQLAKVEPVLEDLRRRRDERVEEFMVVQAQIVRLHAEISGTIENGDPVPPLVDETNLSLRRLAEFKSQLKELQTEKNLRLQKIDVQINCIHEICNMMSLDLKKELYDVHPSFVELGRTTSMSISDSTLERLAGKVHSLNQEKKQRLRKLQDLGSTLIELWNLMDTPTAEQKCFDHVTSLISVSPNTKMPQGCLARELIEKVEVEVKRLNCLKASKMKELVLKKMIELEEIYKSVHMDIDSDYERRILNDLIDSGKADLSDLLTGMDGRITKAREHALSRKEILEKVEKWTLASEEESWLDEYERDQNRYNAGRGAHKNLKRAEKARMLIRLLDSLEEYTSRRQQKDEEKRRSRELKKLQEQYAAEQGATFGTKPSPARPPSARKPLGQSSNANIISGTPTSRRVCTPMARKGGLSSGKVKEAGKTAFIPANYVALPKDCSDNSNL</sequence>
<evidence type="ECO:0000313" key="5">
    <source>
        <dbReference type="Proteomes" id="UP000026960"/>
    </source>
</evidence>
<keyword evidence="2" id="KW-0493">Microtubule</keyword>
<dbReference type="Gramene" id="OBART05G16230.1">
    <property type="protein sequence ID" value="OBART05G16230.1"/>
    <property type="gene ID" value="OBART05G16230"/>
</dbReference>
<evidence type="ECO:0000256" key="1">
    <source>
        <dbReference type="ARBA" id="ARBA00006187"/>
    </source>
</evidence>
<dbReference type="Gene3D" id="1.20.58.1520">
    <property type="match status" value="1"/>
</dbReference>
<comment type="similarity">
    <text evidence="1">Belongs to the MAP65/ASE1 family.</text>
</comment>
<keyword evidence="5" id="KW-1185">Reference proteome</keyword>
<feature type="region of interest" description="Disordered" evidence="3">
    <location>
        <begin position="587"/>
        <end position="640"/>
    </location>
</feature>
<dbReference type="STRING" id="65489.A0A0D3G7K0"/>
<reference evidence="4" key="1">
    <citation type="journal article" date="2009" name="Rice">
        <title>De Novo Next Generation Sequencing of Plant Genomes.</title>
        <authorList>
            <person name="Rounsley S."/>
            <person name="Marri P.R."/>
            <person name="Yu Y."/>
            <person name="He R."/>
            <person name="Sisneros N."/>
            <person name="Goicoechea J.L."/>
            <person name="Lee S.J."/>
            <person name="Angelova A."/>
            <person name="Kudrna D."/>
            <person name="Luo M."/>
            <person name="Affourtit J."/>
            <person name="Desany B."/>
            <person name="Knight J."/>
            <person name="Niazi F."/>
            <person name="Egholm M."/>
            <person name="Wing R.A."/>
        </authorList>
    </citation>
    <scope>NUCLEOTIDE SEQUENCE [LARGE SCALE GENOMIC DNA]</scope>
    <source>
        <strain evidence="4">cv. IRGC 105608</strain>
    </source>
</reference>
<dbReference type="GO" id="GO:0008017">
    <property type="term" value="F:microtubule binding"/>
    <property type="evidence" value="ECO:0007669"/>
    <property type="project" value="InterPro"/>
</dbReference>
<dbReference type="Proteomes" id="UP000026960">
    <property type="component" value="Chromosome 5"/>
</dbReference>
<dbReference type="AlphaFoldDB" id="A0A0D3G7K0"/>
<dbReference type="HOGENOM" id="CLU_011760_1_1_1"/>
<dbReference type="PANTHER" id="PTHR19321">
    <property type="entry name" value="PROTEIN REGULATOR OF CYTOKINESIS 1 PRC1-RELATED"/>
    <property type="match status" value="1"/>
</dbReference>
<accession>A0A0D3G7K0</accession>
<dbReference type="PaxDb" id="65489-OBART05G16230.1"/>
<reference evidence="4" key="2">
    <citation type="submission" date="2015-03" db="UniProtKB">
        <authorList>
            <consortium name="EnsemblPlants"/>
        </authorList>
    </citation>
    <scope>IDENTIFICATION</scope>
</reference>
<organism evidence="4">
    <name type="scientific">Oryza barthii</name>
    <dbReference type="NCBI Taxonomy" id="65489"/>
    <lineage>
        <taxon>Eukaryota</taxon>
        <taxon>Viridiplantae</taxon>
        <taxon>Streptophyta</taxon>
        <taxon>Embryophyta</taxon>
        <taxon>Tracheophyta</taxon>
        <taxon>Spermatophyta</taxon>
        <taxon>Magnoliopsida</taxon>
        <taxon>Liliopsida</taxon>
        <taxon>Poales</taxon>
        <taxon>Poaceae</taxon>
        <taxon>BOP clade</taxon>
        <taxon>Oryzoideae</taxon>
        <taxon>Oryzeae</taxon>
        <taxon>Oryzinae</taxon>
        <taxon>Oryza</taxon>
    </lineage>
</organism>
<dbReference type="InterPro" id="IPR007145">
    <property type="entry name" value="MAP65_Ase1_PRC1"/>
</dbReference>
<evidence type="ECO:0000313" key="4">
    <source>
        <dbReference type="EnsemblPlants" id="OBART05G16230.1"/>
    </source>
</evidence>
<dbReference type="GO" id="GO:0005737">
    <property type="term" value="C:cytoplasm"/>
    <property type="evidence" value="ECO:0007669"/>
    <property type="project" value="TreeGrafter"/>
</dbReference>
<evidence type="ECO:0000256" key="2">
    <source>
        <dbReference type="ARBA" id="ARBA00022701"/>
    </source>
</evidence>
<name>A0A0D3G7K0_9ORYZ</name>
<feature type="region of interest" description="Disordered" evidence="3">
    <location>
        <begin position="103"/>
        <end position="129"/>
    </location>
</feature>
<dbReference type="GO" id="GO:0005819">
    <property type="term" value="C:spindle"/>
    <property type="evidence" value="ECO:0007669"/>
    <property type="project" value="TreeGrafter"/>
</dbReference>
<evidence type="ECO:0000256" key="3">
    <source>
        <dbReference type="SAM" id="MobiDB-lite"/>
    </source>
</evidence>
<dbReference type="PANTHER" id="PTHR19321:SF4">
    <property type="entry name" value="65-KDA MICROTUBULE-ASSOCIATED PROTEIN 5"/>
    <property type="match status" value="1"/>
</dbReference>
<dbReference type="Pfam" id="PF03999">
    <property type="entry name" value="MAP65_ASE1"/>
    <property type="match status" value="1"/>
</dbReference>
<dbReference type="GO" id="GO:0000226">
    <property type="term" value="P:microtubule cytoskeleton organization"/>
    <property type="evidence" value="ECO:0007669"/>
    <property type="project" value="InterPro"/>
</dbReference>
<dbReference type="eggNOG" id="KOG4302">
    <property type="taxonomic scope" value="Eukaryota"/>
</dbReference>
<dbReference type="GO" id="GO:0005874">
    <property type="term" value="C:microtubule"/>
    <property type="evidence" value="ECO:0007669"/>
    <property type="project" value="UniProtKB-KW"/>
</dbReference>
<dbReference type="EnsemblPlants" id="OBART05G16230.1">
    <property type="protein sequence ID" value="OBART05G16230.1"/>
    <property type="gene ID" value="OBART05G16230"/>
</dbReference>